<sequence length="71" mass="8177">MRLTKLTSLTFKNSRERQISDGLTDNPGDYSIERLTCVTGKKEQHRLVYVPVLTFIEFVMTAAVVYSTFFI</sequence>
<dbReference type="InParanoid" id="A0A1B7MQG9"/>
<proteinExistence type="predicted"/>
<feature type="transmembrane region" description="Helical" evidence="1">
    <location>
        <begin position="47"/>
        <end position="69"/>
    </location>
</feature>
<evidence type="ECO:0000313" key="3">
    <source>
        <dbReference type="Proteomes" id="UP000092154"/>
    </source>
</evidence>
<dbReference type="Proteomes" id="UP000092154">
    <property type="component" value="Unassembled WGS sequence"/>
</dbReference>
<dbReference type="AlphaFoldDB" id="A0A1B7MQG9"/>
<evidence type="ECO:0000313" key="2">
    <source>
        <dbReference type="EMBL" id="OAX34862.1"/>
    </source>
</evidence>
<keyword evidence="3" id="KW-1185">Reference proteome</keyword>
<gene>
    <name evidence="2" type="ORF">K503DRAFT_774083</name>
</gene>
<accession>A0A1B7MQG9</accession>
<keyword evidence="1" id="KW-1133">Transmembrane helix</keyword>
<dbReference type="EMBL" id="KV448559">
    <property type="protein sequence ID" value="OAX34862.1"/>
    <property type="molecule type" value="Genomic_DNA"/>
</dbReference>
<protein>
    <submittedName>
        <fullName evidence="2">Uncharacterized protein</fullName>
    </submittedName>
</protein>
<name>A0A1B7MQG9_9AGAM</name>
<organism evidence="2 3">
    <name type="scientific">Rhizopogon vinicolor AM-OR11-026</name>
    <dbReference type="NCBI Taxonomy" id="1314800"/>
    <lineage>
        <taxon>Eukaryota</taxon>
        <taxon>Fungi</taxon>
        <taxon>Dikarya</taxon>
        <taxon>Basidiomycota</taxon>
        <taxon>Agaricomycotina</taxon>
        <taxon>Agaricomycetes</taxon>
        <taxon>Agaricomycetidae</taxon>
        <taxon>Boletales</taxon>
        <taxon>Suillineae</taxon>
        <taxon>Rhizopogonaceae</taxon>
        <taxon>Rhizopogon</taxon>
    </lineage>
</organism>
<evidence type="ECO:0000256" key="1">
    <source>
        <dbReference type="SAM" id="Phobius"/>
    </source>
</evidence>
<keyword evidence="1" id="KW-0472">Membrane</keyword>
<keyword evidence="1" id="KW-0812">Transmembrane</keyword>
<reference evidence="2 3" key="1">
    <citation type="submission" date="2016-06" db="EMBL/GenBank/DDBJ databases">
        <title>Comparative genomics of the ectomycorrhizal sister species Rhizopogon vinicolor and Rhizopogon vesiculosus (Basidiomycota: Boletales) reveals a divergence of the mating type B locus.</title>
        <authorList>
            <consortium name="DOE Joint Genome Institute"/>
            <person name="Mujic A.B."/>
            <person name="Kuo A."/>
            <person name="Tritt A."/>
            <person name="Lipzen A."/>
            <person name="Chen C."/>
            <person name="Johnson J."/>
            <person name="Sharma A."/>
            <person name="Barry K."/>
            <person name="Grigoriev I.V."/>
            <person name="Spatafora J.W."/>
        </authorList>
    </citation>
    <scope>NUCLEOTIDE SEQUENCE [LARGE SCALE GENOMIC DNA]</scope>
    <source>
        <strain evidence="2 3">AM-OR11-026</strain>
    </source>
</reference>